<keyword evidence="2" id="KW-0812">Transmembrane</keyword>
<feature type="compositionally biased region" description="Basic and acidic residues" evidence="1">
    <location>
        <begin position="1"/>
        <end position="28"/>
    </location>
</feature>
<dbReference type="EMBL" id="JBJQOH010000007">
    <property type="protein sequence ID" value="KAL3679772.1"/>
    <property type="molecule type" value="Genomic_DNA"/>
</dbReference>
<feature type="transmembrane region" description="Helical" evidence="2">
    <location>
        <begin position="288"/>
        <end position="312"/>
    </location>
</feature>
<protein>
    <submittedName>
        <fullName evidence="3">Uncharacterized protein</fullName>
    </submittedName>
</protein>
<organism evidence="3 4">
    <name type="scientific">Riccia sorocarpa</name>
    <dbReference type="NCBI Taxonomy" id="122646"/>
    <lineage>
        <taxon>Eukaryota</taxon>
        <taxon>Viridiplantae</taxon>
        <taxon>Streptophyta</taxon>
        <taxon>Embryophyta</taxon>
        <taxon>Marchantiophyta</taxon>
        <taxon>Marchantiopsida</taxon>
        <taxon>Marchantiidae</taxon>
        <taxon>Marchantiales</taxon>
        <taxon>Ricciaceae</taxon>
        <taxon>Riccia</taxon>
    </lineage>
</organism>
<proteinExistence type="predicted"/>
<keyword evidence="2" id="KW-0472">Membrane</keyword>
<sequence length="348" mass="38512">MKRLESKEKSVFSKAALEKQNESKKRPELGGTKTLAMASLENEEVDEEEEELYSTARTVEGFKVDAADTTPVDEVLDKAFTTLASAPGIAGSGCHWSVHNNPIATDYSSSYRHVAGSDEEEDVNPKPLSLNSDFLQCANTDDNDEDINPKPFGKSTAIREECDVISSGSSPSSMEDIMDQESVTSELSTSCKIFLPNNETQHDVKLNDNGSGDELTGLTLEYCITKEDYYSVSGTVDCEVKQQQSSETRGERVEGDAEGGSDVVLRETQVSGGVVDPVRKSRRGFLSFYRYLFLVGSLLLALALPFVIIVVLEHVESSARRQEYFSAVNLRRLVYQKLTFTRRGFIYK</sequence>
<name>A0ABD3GKM4_9MARC</name>
<keyword evidence="2" id="KW-1133">Transmembrane helix</keyword>
<keyword evidence="4" id="KW-1185">Reference proteome</keyword>
<evidence type="ECO:0000313" key="3">
    <source>
        <dbReference type="EMBL" id="KAL3679772.1"/>
    </source>
</evidence>
<dbReference type="Proteomes" id="UP001633002">
    <property type="component" value="Unassembled WGS sequence"/>
</dbReference>
<gene>
    <name evidence="3" type="ORF">R1sor_022728</name>
</gene>
<dbReference type="AlphaFoldDB" id="A0ABD3GKM4"/>
<reference evidence="3 4" key="1">
    <citation type="submission" date="2024-09" db="EMBL/GenBank/DDBJ databases">
        <title>Chromosome-scale assembly of Riccia sorocarpa.</title>
        <authorList>
            <person name="Paukszto L."/>
        </authorList>
    </citation>
    <scope>NUCLEOTIDE SEQUENCE [LARGE SCALE GENOMIC DNA]</scope>
    <source>
        <strain evidence="3">LP-2024</strain>
        <tissue evidence="3">Aerial parts of the thallus</tissue>
    </source>
</reference>
<evidence type="ECO:0000256" key="2">
    <source>
        <dbReference type="SAM" id="Phobius"/>
    </source>
</evidence>
<evidence type="ECO:0000313" key="4">
    <source>
        <dbReference type="Proteomes" id="UP001633002"/>
    </source>
</evidence>
<comment type="caution">
    <text evidence="3">The sequence shown here is derived from an EMBL/GenBank/DDBJ whole genome shotgun (WGS) entry which is preliminary data.</text>
</comment>
<evidence type="ECO:0000256" key="1">
    <source>
        <dbReference type="SAM" id="MobiDB-lite"/>
    </source>
</evidence>
<feature type="region of interest" description="Disordered" evidence="1">
    <location>
        <begin position="1"/>
        <end position="47"/>
    </location>
</feature>
<accession>A0ABD3GKM4</accession>